<dbReference type="EMBL" id="LFWU01000154">
    <property type="protein sequence ID" value="KON29510.1"/>
    <property type="molecule type" value="Genomic_DNA"/>
</dbReference>
<dbReference type="AlphaFoldDB" id="A0A0M0BMF6"/>
<proteinExistence type="predicted"/>
<name>A0A0M0BMF6_9ARCH</name>
<organism evidence="2 3">
    <name type="scientific">miscellaneous Crenarchaeota group-1 archaeon SG8-32-1</name>
    <dbReference type="NCBI Taxonomy" id="1685124"/>
    <lineage>
        <taxon>Archaea</taxon>
        <taxon>Candidatus Bathyarchaeota</taxon>
        <taxon>MCG-1</taxon>
    </lineage>
</organism>
<accession>A0A0M0BMF6</accession>
<keyword evidence="1" id="KW-0472">Membrane</keyword>
<sequence length="186" mass="19965">MKKLKSSSKNKLKLGRLLISTLLIAVVFQATAISMVQATSDADPRSTLIQPSPDSAVVVSNENPNLIATQDNERAPLEDSVVTDDVPVTSEENPNLIATEDGEKVPFENSTITRDEEIKTIIPDDDSTIGVSENNQNEEYQPLIAPSPQAVNSVFNLGFAVMLATVAVCVAFIGVLVVRGSKKRVS</sequence>
<evidence type="ECO:0000313" key="2">
    <source>
        <dbReference type="EMBL" id="KON29510.1"/>
    </source>
</evidence>
<dbReference type="Proteomes" id="UP000037237">
    <property type="component" value="Unassembled WGS sequence"/>
</dbReference>
<feature type="transmembrane region" description="Helical" evidence="1">
    <location>
        <begin position="157"/>
        <end position="178"/>
    </location>
</feature>
<keyword evidence="1" id="KW-1133">Transmembrane helix</keyword>
<keyword evidence="1" id="KW-0812">Transmembrane</keyword>
<evidence type="ECO:0000313" key="3">
    <source>
        <dbReference type="Proteomes" id="UP000037237"/>
    </source>
</evidence>
<reference evidence="2 3" key="1">
    <citation type="submission" date="2015-06" db="EMBL/GenBank/DDBJ databases">
        <title>New insights into the roles of widespread benthic archaea in carbon and nitrogen cycling.</title>
        <authorList>
            <person name="Lazar C.S."/>
            <person name="Baker B.J."/>
            <person name="Seitz K.W."/>
            <person name="Hyde A.S."/>
            <person name="Dick G.J."/>
            <person name="Hinrichs K.-U."/>
            <person name="Teske A.P."/>
        </authorList>
    </citation>
    <scope>NUCLEOTIDE SEQUENCE [LARGE SCALE GENOMIC DNA]</scope>
    <source>
        <strain evidence="2">SG8-32-1</strain>
    </source>
</reference>
<evidence type="ECO:0000256" key="1">
    <source>
        <dbReference type="SAM" id="Phobius"/>
    </source>
</evidence>
<comment type="caution">
    <text evidence="2">The sequence shown here is derived from an EMBL/GenBank/DDBJ whole genome shotgun (WGS) entry which is preliminary data.</text>
</comment>
<protein>
    <submittedName>
        <fullName evidence="2">Uncharacterized protein</fullName>
    </submittedName>
</protein>
<gene>
    <name evidence="2" type="ORF">AC477_05820</name>
</gene>